<dbReference type="InterPro" id="IPR014001">
    <property type="entry name" value="Helicase_ATP-bd"/>
</dbReference>
<dbReference type="GO" id="GO:0016787">
    <property type="term" value="F:hydrolase activity"/>
    <property type="evidence" value="ECO:0007669"/>
    <property type="project" value="UniProtKB-KW"/>
</dbReference>
<dbReference type="RefSeq" id="WP_101335206.1">
    <property type="nucleotide sequence ID" value="NZ_PJNI01000013.1"/>
</dbReference>
<proteinExistence type="inferred from homology"/>
<feature type="domain" description="Helicase ATP-binding" evidence="8">
    <location>
        <begin position="35"/>
        <end position="205"/>
    </location>
</feature>
<dbReference type="InterPro" id="IPR011545">
    <property type="entry name" value="DEAD/DEAH_box_helicase_dom"/>
</dbReference>
<accession>A0A2I0R0P0</accession>
<keyword evidence="2 7" id="KW-0378">Hydrolase</keyword>
<dbReference type="AlphaFoldDB" id="A0A2I0R0P0"/>
<dbReference type="GO" id="GO:0005829">
    <property type="term" value="C:cytosol"/>
    <property type="evidence" value="ECO:0007669"/>
    <property type="project" value="TreeGrafter"/>
</dbReference>
<feature type="domain" description="DEAD-box RNA helicase Q" evidence="10">
    <location>
        <begin position="3"/>
        <end position="31"/>
    </location>
</feature>
<evidence type="ECO:0000256" key="7">
    <source>
        <dbReference type="RuleBase" id="RU000492"/>
    </source>
</evidence>
<dbReference type="CDD" id="cd18787">
    <property type="entry name" value="SF2_C_DEAD"/>
    <property type="match status" value="1"/>
</dbReference>
<sequence length="432" mass="48066">MSNNFRDLGIQTSLQSALDNMGFTQPTSIQKQVVPYILNETEDLVALAQTGTGKTAAFGLPLLQLTDLSTDTLQTVILAPTRELGQQIFEQLNAFTARSNSYEIALLTGGSSLKDQIESLKSGIQIAVATPGRFIDLIEQQAIHPEEIQNFVLDEADEMIQAFEPALLKIFSALPQSRRTFMFSATMSGELKNIVHNYMSKNPMYITAEMESLGKKDISHQYVVVAPIEKLDVLLYFLNTQGSGRGIIFCRTKAAVNKLAKNLAKRKISSGALHGSLTQGIRDRIMNQFRAGHINILVATDLVARGIDVKELSFIVNYHLPDSATTYVHRSGRTGRAGEKGLSMTILQQEEVSKISEFETELGIKFEAVQKADEQDLRSSNAVVWANKIHKSKLVKDIPATTEKAVKEIFNRLSKEEIIDKILSDYWRQQDK</sequence>
<dbReference type="SMART" id="SM00490">
    <property type="entry name" value="HELICc"/>
    <property type="match status" value="1"/>
</dbReference>
<protein>
    <submittedName>
        <fullName evidence="11">DEAD/DEAH box helicase</fullName>
    </submittedName>
</protein>
<gene>
    <name evidence="11" type="ORF">CW751_11640</name>
</gene>
<dbReference type="InterPro" id="IPR000629">
    <property type="entry name" value="RNA-helicase_DEAD-box_CS"/>
</dbReference>
<dbReference type="InterPro" id="IPR027417">
    <property type="entry name" value="P-loop_NTPase"/>
</dbReference>
<evidence type="ECO:0000256" key="4">
    <source>
        <dbReference type="ARBA" id="ARBA00022840"/>
    </source>
</evidence>
<dbReference type="OrthoDB" id="9785240at2"/>
<evidence type="ECO:0000256" key="1">
    <source>
        <dbReference type="ARBA" id="ARBA00022741"/>
    </source>
</evidence>
<keyword evidence="1 7" id="KW-0547">Nucleotide-binding</keyword>
<dbReference type="InterPro" id="IPR044742">
    <property type="entry name" value="DEAD/DEAH_RhlB"/>
</dbReference>
<dbReference type="Pfam" id="PF00270">
    <property type="entry name" value="DEAD"/>
    <property type="match status" value="1"/>
</dbReference>
<comment type="caution">
    <text evidence="11">The sequence shown here is derived from an EMBL/GenBank/DDBJ whole genome shotgun (WGS) entry which is preliminary data.</text>
</comment>
<dbReference type="Gene3D" id="3.40.50.300">
    <property type="entry name" value="P-loop containing nucleotide triphosphate hydrolases"/>
    <property type="match status" value="2"/>
</dbReference>
<evidence type="ECO:0000256" key="2">
    <source>
        <dbReference type="ARBA" id="ARBA00022801"/>
    </source>
</evidence>
<dbReference type="Proteomes" id="UP000236654">
    <property type="component" value="Unassembled WGS sequence"/>
</dbReference>
<dbReference type="PANTHER" id="PTHR47959:SF13">
    <property type="entry name" value="ATP-DEPENDENT RNA HELICASE RHLE"/>
    <property type="match status" value="1"/>
</dbReference>
<keyword evidence="4 7" id="KW-0067">ATP-binding</keyword>
<dbReference type="SMART" id="SM00487">
    <property type="entry name" value="DEXDc"/>
    <property type="match status" value="1"/>
</dbReference>
<dbReference type="GO" id="GO:0003724">
    <property type="term" value="F:RNA helicase activity"/>
    <property type="evidence" value="ECO:0007669"/>
    <property type="project" value="InterPro"/>
</dbReference>
<evidence type="ECO:0000313" key="12">
    <source>
        <dbReference type="Proteomes" id="UP000236654"/>
    </source>
</evidence>
<evidence type="ECO:0000259" key="9">
    <source>
        <dbReference type="PROSITE" id="PS51194"/>
    </source>
</evidence>
<dbReference type="EMBL" id="PJNI01000013">
    <property type="protein sequence ID" value="PKR80148.1"/>
    <property type="molecule type" value="Genomic_DNA"/>
</dbReference>
<dbReference type="PROSITE" id="PS51195">
    <property type="entry name" value="Q_MOTIF"/>
    <property type="match status" value="1"/>
</dbReference>
<feature type="domain" description="Helicase C-terminal" evidence="9">
    <location>
        <begin position="230"/>
        <end position="377"/>
    </location>
</feature>
<evidence type="ECO:0000256" key="6">
    <source>
        <dbReference type="PROSITE-ProRule" id="PRU00552"/>
    </source>
</evidence>
<dbReference type="GO" id="GO:0003676">
    <property type="term" value="F:nucleic acid binding"/>
    <property type="evidence" value="ECO:0007669"/>
    <property type="project" value="InterPro"/>
</dbReference>
<keyword evidence="12" id="KW-1185">Reference proteome</keyword>
<organism evidence="11 12">
    <name type="scientific">Brumimicrobium salinarum</name>
    <dbReference type="NCBI Taxonomy" id="2058658"/>
    <lineage>
        <taxon>Bacteria</taxon>
        <taxon>Pseudomonadati</taxon>
        <taxon>Bacteroidota</taxon>
        <taxon>Flavobacteriia</taxon>
        <taxon>Flavobacteriales</taxon>
        <taxon>Crocinitomicaceae</taxon>
        <taxon>Brumimicrobium</taxon>
    </lineage>
</organism>
<reference evidence="11 12" key="1">
    <citation type="submission" date="2017-12" db="EMBL/GenBank/DDBJ databases">
        <title>The draft genome sequence of Brumimicrobium saltpan LHR20.</title>
        <authorList>
            <person name="Do Z.-J."/>
            <person name="Luo H.-R."/>
        </authorList>
    </citation>
    <scope>NUCLEOTIDE SEQUENCE [LARGE SCALE GENOMIC DNA]</scope>
    <source>
        <strain evidence="11 12">LHR20</strain>
    </source>
</reference>
<comment type="similarity">
    <text evidence="5 7">Belongs to the DEAD box helicase family.</text>
</comment>
<dbReference type="GO" id="GO:0005524">
    <property type="term" value="F:ATP binding"/>
    <property type="evidence" value="ECO:0007669"/>
    <property type="project" value="UniProtKB-KW"/>
</dbReference>
<feature type="short sequence motif" description="Q motif" evidence="6">
    <location>
        <begin position="3"/>
        <end position="31"/>
    </location>
</feature>
<evidence type="ECO:0000256" key="5">
    <source>
        <dbReference type="ARBA" id="ARBA00038437"/>
    </source>
</evidence>
<dbReference type="Pfam" id="PF00271">
    <property type="entry name" value="Helicase_C"/>
    <property type="match status" value="1"/>
</dbReference>
<dbReference type="CDD" id="cd00268">
    <property type="entry name" value="DEADc"/>
    <property type="match status" value="1"/>
</dbReference>
<evidence type="ECO:0000313" key="11">
    <source>
        <dbReference type="EMBL" id="PKR80148.1"/>
    </source>
</evidence>
<dbReference type="InterPro" id="IPR050079">
    <property type="entry name" value="DEAD_box_RNA_helicase"/>
</dbReference>
<keyword evidence="3 7" id="KW-0347">Helicase</keyword>
<dbReference type="InterPro" id="IPR014014">
    <property type="entry name" value="RNA_helicase_DEAD_Q_motif"/>
</dbReference>
<dbReference type="PROSITE" id="PS51194">
    <property type="entry name" value="HELICASE_CTER"/>
    <property type="match status" value="1"/>
</dbReference>
<evidence type="ECO:0000259" key="10">
    <source>
        <dbReference type="PROSITE" id="PS51195"/>
    </source>
</evidence>
<name>A0A2I0R0P0_9FLAO</name>
<dbReference type="InterPro" id="IPR001650">
    <property type="entry name" value="Helicase_C-like"/>
</dbReference>
<evidence type="ECO:0000256" key="3">
    <source>
        <dbReference type="ARBA" id="ARBA00022806"/>
    </source>
</evidence>
<dbReference type="PROSITE" id="PS00039">
    <property type="entry name" value="DEAD_ATP_HELICASE"/>
    <property type="match status" value="1"/>
</dbReference>
<evidence type="ECO:0000259" key="8">
    <source>
        <dbReference type="PROSITE" id="PS51192"/>
    </source>
</evidence>
<dbReference type="PANTHER" id="PTHR47959">
    <property type="entry name" value="ATP-DEPENDENT RNA HELICASE RHLE-RELATED"/>
    <property type="match status" value="1"/>
</dbReference>
<dbReference type="SUPFAM" id="SSF52540">
    <property type="entry name" value="P-loop containing nucleoside triphosphate hydrolases"/>
    <property type="match status" value="1"/>
</dbReference>
<dbReference type="PROSITE" id="PS51192">
    <property type="entry name" value="HELICASE_ATP_BIND_1"/>
    <property type="match status" value="1"/>
</dbReference>